<dbReference type="EMBL" id="MT143548">
    <property type="protein sequence ID" value="QJA98054.1"/>
    <property type="molecule type" value="Genomic_DNA"/>
</dbReference>
<organism evidence="1">
    <name type="scientific">viral metagenome</name>
    <dbReference type="NCBI Taxonomy" id="1070528"/>
    <lineage>
        <taxon>unclassified sequences</taxon>
        <taxon>metagenomes</taxon>
        <taxon>organismal metagenomes</taxon>
    </lineage>
</organism>
<reference evidence="1" key="1">
    <citation type="submission" date="2020-03" db="EMBL/GenBank/DDBJ databases">
        <title>The deep terrestrial virosphere.</title>
        <authorList>
            <person name="Holmfeldt K."/>
            <person name="Nilsson E."/>
            <person name="Simone D."/>
            <person name="Lopez-Fernandez M."/>
            <person name="Wu X."/>
            <person name="de Brujin I."/>
            <person name="Lundin D."/>
            <person name="Andersson A."/>
            <person name="Bertilsson S."/>
            <person name="Dopson M."/>
        </authorList>
    </citation>
    <scope>NUCLEOTIDE SEQUENCE</scope>
    <source>
        <strain evidence="1">MM415B05747</strain>
    </source>
</reference>
<gene>
    <name evidence="1" type="ORF">MM415B05747_0010</name>
</gene>
<sequence>MAMTRHFVDVMIQQRGWQPYIKSHWMIFGKKSRAGVIITFKDHEQHEYSCSMKTATSILTGSK</sequence>
<protein>
    <submittedName>
        <fullName evidence="1">Uncharacterized protein</fullName>
    </submittedName>
</protein>
<proteinExistence type="predicted"/>
<name>A0A6M3LWQ6_9ZZZZ</name>
<evidence type="ECO:0000313" key="1">
    <source>
        <dbReference type="EMBL" id="QJA98054.1"/>
    </source>
</evidence>
<accession>A0A6M3LWQ6</accession>
<dbReference type="AlphaFoldDB" id="A0A6M3LWQ6"/>